<evidence type="ECO:0000313" key="2">
    <source>
        <dbReference type="EMBL" id="ADV64657.1"/>
    </source>
</evidence>
<dbReference type="eggNOG" id="arCOG02170">
    <property type="taxonomic scope" value="Archaea"/>
</dbReference>
<reference evidence="3" key="1">
    <citation type="submission" date="2010-11" db="EMBL/GenBank/DDBJ databases">
        <title>The complete genome of Desulfurococcus mucosus DSM 2162.</title>
        <authorList>
            <consortium name="US DOE Joint Genome Institute (JGI-PGF)"/>
            <person name="Lucas S."/>
            <person name="Copeland A."/>
            <person name="Lapidus A."/>
            <person name="Bruce D."/>
            <person name="Goodwin L."/>
            <person name="Pitluck S."/>
            <person name="Kyrpides N."/>
            <person name="Mavromatis K."/>
            <person name="Pagani I."/>
            <person name="Ivanova N."/>
            <person name="Ovchinnikova G."/>
            <person name="Chertkov O."/>
            <person name="Held B."/>
            <person name="Brettin T."/>
            <person name="Detter J.C."/>
            <person name="Tapia R."/>
            <person name="Han C."/>
            <person name="Land M."/>
            <person name="Hauser L."/>
            <person name="Markowitz V."/>
            <person name="Cheng J.-F."/>
            <person name="Hugenholtz P."/>
            <person name="Woyke T."/>
            <person name="Wu D."/>
            <person name="Wirth R."/>
            <person name="Bilek Y."/>
            <person name="Hader T."/>
            <person name="Klenk H.-P."/>
            <person name="Eisen J.A."/>
        </authorList>
    </citation>
    <scope>NUCLEOTIDE SEQUENCE [LARGE SCALE GENOMIC DNA]</scope>
    <source>
        <strain evidence="3">ATCC 35584 / DSM 2162 / JCM 9187 / O7/1</strain>
    </source>
</reference>
<dbReference type="STRING" id="765177.Desmu_0338"/>
<keyword evidence="3" id="KW-1185">Reference proteome</keyword>
<dbReference type="GeneID" id="10153031"/>
<gene>
    <name evidence="2" type="ordered locus">Desmu_0338</name>
</gene>
<protein>
    <recommendedName>
        <fullName evidence="1">Protein-glutamine gamma-glutamyltransferase-like C-terminal domain-containing protein</fullName>
    </recommendedName>
</protein>
<name>E8R831_DESM0</name>
<dbReference type="RefSeq" id="WP_013561879.1">
    <property type="nucleotide sequence ID" value="NC_014961.1"/>
</dbReference>
<dbReference type="HOGENOM" id="CLU_775239_0_0_2"/>
<reference evidence="2 3" key="2">
    <citation type="journal article" date="2011" name="Stand. Genomic Sci.">
        <title>Complete genome sequence of Desulfurococcus mucosus type strain (O7/1).</title>
        <authorList>
            <person name="Wirth R."/>
            <person name="Chertkov O."/>
            <person name="Held B."/>
            <person name="Lapidus A."/>
            <person name="Nolan M."/>
            <person name="Lucas S."/>
            <person name="Hammon N."/>
            <person name="Deshpande S."/>
            <person name="Cheng J.F."/>
            <person name="Tapia R."/>
            <person name="Han C."/>
            <person name="Goodwin L."/>
            <person name="Pitluck S."/>
            <person name="Liolios K."/>
            <person name="Ioanna P."/>
            <person name="Ivanova N."/>
            <person name="Mavromatis K."/>
            <person name="Mikhailova N."/>
            <person name="Pati A."/>
            <person name="Chen A."/>
            <person name="Palaniappan K."/>
            <person name="Land M."/>
            <person name="Hauser L."/>
            <person name="Chang Y.J."/>
            <person name="Jeffries C.D."/>
            <person name="Bilek Y."/>
            <person name="Hader T."/>
            <person name="Rohde M."/>
            <person name="Spring S."/>
            <person name="Sikorski J."/>
            <person name="Goker M."/>
            <person name="Woyke T."/>
            <person name="Bristow J."/>
            <person name="Eisen J.A."/>
            <person name="Markowitz V."/>
            <person name="Hugenholtz P."/>
            <person name="Kyrpides N.C."/>
            <person name="Klenk H.P."/>
        </authorList>
    </citation>
    <scope>NUCLEOTIDE SEQUENCE [LARGE SCALE GENOMIC DNA]</scope>
    <source>
        <strain evidence="3">ATCC 35584 / DSM 2162 / JCM 9187 / O7/1</strain>
    </source>
</reference>
<dbReference type="KEGG" id="dmu:Desmu_0338"/>
<dbReference type="Proteomes" id="UP000001068">
    <property type="component" value="Chromosome"/>
</dbReference>
<evidence type="ECO:0000313" key="3">
    <source>
        <dbReference type="Proteomes" id="UP000001068"/>
    </source>
</evidence>
<dbReference type="EMBL" id="CP002363">
    <property type="protein sequence ID" value="ADV64657.1"/>
    <property type="molecule type" value="Genomic_DNA"/>
</dbReference>
<dbReference type="InterPro" id="IPR025403">
    <property type="entry name" value="TgpA-like_C"/>
</dbReference>
<evidence type="ECO:0000259" key="1">
    <source>
        <dbReference type="Pfam" id="PF13559"/>
    </source>
</evidence>
<dbReference type="AlphaFoldDB" id="E8R831"/>
<feature type="domain" description="Protein-glutamine gamma-glutamyltransferase-like C-terminal" evidence="1">
    <location>
        <begin position="281"/>
        <end position="352"/>
    </location>
</feature>
<organism evidence="2 3">
    <name type="scientific">Desulfurococcus mucosus (strain ATCC 35584 / DSM 2162 / JCM 9187 / O7/1)</name>
    <dbReference type="NCBI Taxonomy" id="765177"/>
    <lineage>
        <taxon>Archaea</taxon>
        <taxon>Thermoproteota</taxon>
        <taxon>Thermoprotei</taxon>
        <taxon>Desulfurococcales</taxon>
        <taxon>Desulfurococcaceae</taxon>
        <taxon>Desulfurococcus</taxon>
    </lineage>
</organism>
<dbReference type="Pfam" id="PF13559">
    <property type="entry name" value="DUF4129"/>
    <property type="match status" value="1"/>
</dbReference>
<dbReference type="OrthoDB" id="382728at2157"/>
<accession>E8R831</accession>
<sequence precursor="true">MRATMALLLAVLLAAALPVASAQDRHTAGFPSQLDAPLTMDELLRELYNMSLVELDPRSLNESTLLGLLDKLAGSGALNETYKGRLQQLLTAPSESLVANVSDPELRALLQGLLDKGSLSPDEVSSILKYIDALKAAGRLSPEDELIAYRVLSKLASTSTGAGSELSSRVLSTLLNIAGLQRPLPEAPVNASIGVPLTGSSGLALPGPPSIQGIPGLPSSPVIPQLPLLIGVVAAVFLTALTVTLKGSLVKDALSGAFSTMASTLRGHRFTGAEPGDCVSAYWASVALVGWRYRAAKMLHETPREYLSRVKGALPPDVAGLLREVTVLYEECRFGHASVDKESIGKYRELVRRLGEG</sequence>
<proteinExistence type="predicted"/>